<dbReference type="InterPro" id="IPR040644">
    <property type="entry name" value="HydF_tetramer"/>
</dbReference>
<dbReference type="GO" id="GO:0005737">
    <property type="term" value="C:cytoplasm"/>
    <property type="evidence" value="ECO:0007669"/>
    <property type="project" value="TreeGrafter"/>
</dbReference>
<dbReference type="OrthoDB" id="9811338at2"/>
<dbReference type="PRINTS" id="PR00326">
    <property type="entry name" value="GTP1OBG"/>
</dbReference>
<reference evidence="6" key="1">
    <citation type="journal article" date="2021" name="PeerJ">
        <title>Extensive microbial diversity within the chicken gut microbiome revealed by metagenomics and culture.</title>
        <authorList>
            <person name="Gilroy R."/>
            <person name="Ravi A."/>
            <person name="Getino M."/>
            <person name="Pursley I."/>
            <person name="Horton D.L."/>
            <person name="Alikhan N.F."/>
            <person name="Baker D."/>
            <person name="Gharbi K."/>
            <person name="Hall N."/>
            <person name="Watson M."/>
            <person name="Adriaenssens E.M."/>
            <person name="Foster-Nyarko E."/>
            <person name="Jarju S."/>
            <person name="Secka A."/>
            <person name="Antonio M."/>
            <person name="Oren A."/>
            <person name="Chaudhuri R.R."/>
            <person name="La Ragione R."/>
            <person name="Hildebrand F."/>
            <person name="Pallen M.J."/>
        </authorList>
    </citation>
    <scope>NUCLEOTIDE SEQUENCE</scope>
    <source>
        <strain evidence="6">ChiSjej5B23-16112</strain>
    </source>
</reference>
<dbReference type="NCBIfam" id="TIGR03918">
    <property type="entry name" value="GTP_HydF"/>
    <property type="match status" value="1"/>
</dbReference>
<dbReference type="Pfam" id="PF18133">
    <property type="entry name" value="HydF_tetramer"/>
    <property type="match status" value="1"/>
</dbReference>
<dbReference type="GO" id="GO:0005525">
    <property type="term" value="F:GTP binding"/>
    <property type="evidence" value="ECO:0007669"/>
    <property type="project" value="UniProtKB-KW"/>
</dbReference>
<proteinExistence type="predicted"/>
<name>A0A921I1Y4_9FIRM</name>
<evidence type="ECO:0000259" key="5">
    <source>
        <dbReference type="Pfam" id="PF18133"/>
    </source>
</evidence>
<reference evidence="6" key="2">
    <citation type="submission" date="2021-09" db="EMBL/GenBank/DDBJ databases">
        <authorList>
            <person name="Gilroy R."/>
        </authorList>
    </citation>
    <scope>NUCLEOTIDE SEQUENCE</scope>
    <source>
        <strain evidence="6">ChiSjej5B23-16112</strain>
    </source>
</reference>
<gene>
    <name evidence="6" type="primary">hydF</name>
    <name evidence="6" type="ORF">K8V82_06800</name>
</gene>
<evidence type="ECO:0000256" key="2">
    <source>
        <dbReference type="ARBA" id="ARBA00023134"/>
    </source>
</evidence>
<dbReference type="CDD" id="cd00880">
    <property type="entry name" value="Era_like"/>
    <property type="match status" value="1"/>
</dbReference>
<dbReference type="Proteomes" id="UP000769156">
    <property type="component" value="Unassembled WGS sequence"/>
</dbReference>
<dbReference type="EMBL" id="DYVY01000107">
    <property type="protein sequence ID" value="HJF94484.1"/>
    <property type="molecule type" value="Genomic_DNA"/>
</dbReference>
<dbReference type="Pfam" id="PF01926">
    <property type="entry name" value="MMR_HSR1"/>
    <property type="match status" value="1"/>
</dbReference>
<evidence type="ECO:0000259" key="4">
    <source>
        <dbReference type="Pfam" id="PF18128"/>
    </source>
</evidence>
<dbReference type="Gene3D" id="3.40.50.11420">
    <property type="match status" value="1"/>
</dbReference>
<feature type="domain" description="G" evidence="3">
    <location>
        <begin position="13"/>
        <end position="128"/>
    </location>
</feature>
<accession>A0A921I1Y4</accession>
<feature type="domain" description="Hydrogen maturase F dimerization" evidence="4">
    <location>
        <begin position="179"/>
        <end position="281"/>
    </location>
</feature>
<evidence type="ECO:0000259" key="3">
    <source>
        <dbReference type="Pfam" id="PF01926"/>
    </source>
</evidence>
<sequence length="409" mass="43599">MSLNNTPAAERVHIGIFGRRNAGKSSLINALTSQNLAIVSDVKGTTTDPVAKSMELLPLGPVVLIDTPGLDDTGDLGALRVQKAHQTLNKTDIAILVVDASSGVTAEDQRILSRIREKQIPCLVAVNKSDLDSAGEIPKLPDSSAIEVLPVSAKTGQGIEKLKERIAALAPKEEENRRIVGDLLSPGDLVCLVIPIDKAAPKGRLILPQQQTIRDILDTGALALAVRDTELKAALEGQDGRPGFHPALVITDSQAFASVASIVPPQIPLTSFSILFARYKGSLKALAEGARALDTLKKGDHILVSEGCTHHRQCGDIGTVKLPALIRRHTGLAAPEDLRFSFTSGTEFPEDLSGYRMVIHCGGCMLNEREMKFRMACARDAGVPMTNYGTAIAHMNGILERSLAPFAGL</sequence>
<dbReference type="GO" id="GO:0002098">
    <property type="term" value="P:tRNA wobble uridine modification"/>
    <property type="evidence" value="ECO:0007669"/>
    <property type="project" value="TreeGrafter"/>
</dbReference>
<evidence type="ECO:0000256" key="1">
    <source>
        <dbReference type="ARBA" id="ARBA00022741"/>
    </source>
</evidence>
<feature type="domain" description="Hydrogen maturase F tetramerization" evidence="5">
    <location>
        <begin position="286"/>
        <end position="405"/>
    </location>
</feature>
<dbReference type="Gene3D" id="3.40.50.11410">
    <property type="match status" value="1"/>
</dbReference>
<dbReference type="AlphaFoldDB" id="A0A921I1Y4"/>
<keyword evidence="1" id="KW-0547">Nucleotide-binding</keyword>
<dbReference type="InterPro" id="IPR041606">
    <property type="entry name" value="HydF_dimer"/>
</dbReference>
<comment type="caution">
    <text evidence="6">The sequence shown here is derived from an EMBL/GenBank/DDBJ whole genome shotgun (WGS) entry which is preliminary data.</text>
</comment>
<keyword evidence="2" id="KW-0342">GTP-binding</keyword>
<evidence type="ECO:0000313" key="6">
    <source>
        <dbReference type="EMBL" id="HJF94484.1"/>
    </source>
</evidence>
<organism evidence="6 7">
    <name type="scientific">Lachnoclostridium phocaeense</name>
    <dbReference type="NCBI Taxonomy" id="1871021"/>
    <lineage>
        <taxon>Bacteria</taxon>
        <taxon>Bacillati</taxon>
        <taxon>Bacillota</taxon>
        <taxon>Clostridia</taxon>
        <taxon>Lachnospirales</taxon>
        <taxon>Lachnospiraceae</taxon>
    </lineage>
</organism>
<dbReference type="InterPro" id="IPR006073">
    <property type="entry name" value="GTP-bd"/>
</dbReference>
<dbReference type="GO" id="GO:0030488">
    <property type="term" value="P:tRNA methylation"/>
    <property type="evidence" value="ECO:0007669"/>
    <property type="project" value="TreeGrafter"/>
</dbReference>
<dbReference type="SUPFAM" id="SSF52540">
    <property type="entry name" value="P-loop containing nucleoside triphosphate hydrolases"/>
    <property type="match status" value="1"/>
</dbReference>
<dbReference type="InterPro" id="IPR005225">
    <property type="entry name" value="Small_GTP-bd"/>
</dbReference>
<dbReference type="PANTHER" id="PTHR42714:SF6">
    <property type="entry name" value="TRANSLATION INITIATION FACTOR IF-2"/>
    <property type="match status" value="1"/>
</dbReference>
<dbReference type="InterPro" id="IPR027417">
    <property type="entry name" value="P-loop_NTPase"/>
</dbReference>
<evidence type="ECO:0000313" key="7">
    <source>
        <dbReference type="Proteomes" id="UP000769156"/>
    </source>
</evidence>
<dbReference type="PANTHER" id="PTHR42714">
    <property type="entry name" value="TRNA MODIFICATION GTPASE GTPBP3"/>
    <property type="match status" value="1"/>
</dbReference>
<protein>
    <submittedName>
        <fullName evidence="6">[FeFe] hydrogenase H-cluster maturation GTPase HydF</fullName>
    </submittedName>
</protein>
<dbReference type="Gene3D" id="3.40.50.300">
    <property type="entry name" value="P-loop containing nucleotide triphosphate hydrolases"/>
    <property type="match status" value="1"/>
</dbReference>
<dbReference type="NCBIfam" id="TIGR00231">
    <property type="entry name" value="small_GTP"/>
    <property type="match status" value="1"/>
</dbReference>
<dbReference type="Pfam" id="PF18128">
    <property type="entry name" value="HydF_dimer"/>
    <property type="match status" value="1"/>
</dbReference>
<dbReference type="InterPro" id="IPR023873">
    <property type="entry name" value="FeFe-hyd_GTPase_HydF"/>
</dbReference>